<evidence type="ECO:0000256" key="4">
    <source>
        <dbReference type="ARBA" id="ARBA00023136"/>
    </source>
</evidence>
<feature type="compositionally biased region" description="Polar residues" evidence="6">
    <location>
        <begin position="122"/>
        <end position="133"/>
    </location>
</feature>
<dbReference type="InterPro" id="IPR049326">
    <property type="entry name" value="Rhodopsin_dom_fungi"/>
</dbReference>
<organism evidence="9 10">
    <name type="scientific">Monosporascus cannonballus</name>
    <dbReference type="NCBI Taxonomy" id="155416"/>
    <lineage>
        <taxon>Eukaryota</taxon>
        <taxon>Fungi</taxon>
        <taxon>Dikarya</taxon>
        <taxon>Ascomycota</taxon>
        <taxon>Pezizomycotina</taxon>
        <taxon>Sordariomycetes</taxon>
        <taxon>Xylariomycetidae</taxon>
        <taxon>Xylariales</taxon>
        <taxon>Xylariales incertae sedis</taxon>
        <taxon>Monosporascus</taxon>
    </lineage>
</organism>
<sequence>MRWGQKAVALTVFTIGSILVLLIPLLSSPDQPWDTAPASLWVFVEANLFIICGSMPTLRRFCRHVAPGLFSDSQSKPSAENGPSSSGGGASNRNIARKARNQYEKFGDSTELYSMAGRGRSKSQQGMTAQVATGSGSGDDDRSDKAIIETPRSSRQRPLP</sequence>
<comment type="caution">
    <text evidence="9">The sequence shown here is derived from an EMBL/GenBank/DDBJ whole genome shotgun (WGS) entry which is preliminary data.</text>
</comment>
<dbReference type="PANTHER" id="PTHR33048">
    <property type="entry name" value="PTH11-LIKE INTEGRAL MEMBRANE PROTEIN (AFU_ORTHOLOGUE AFUA_5G11245)"/>
    <property type="match status" value="1"/>
</dbReference>
<evidence type="ECO:0000313" key="10">
    <source>
        <dbReference type="Proteomes" id="UP000294003"/>
    </source>
</evidence>
<dbReference type="InterPro" id="IPR052337">
    <property type="entry name" value="SAT4-like"/>
</dbReference>
<evidence type="ECO:0000313" key="9">
    <source>
        <dbReference type="EMBL" id="RYO80226.1"/>
    </source>
</evidence>
<reference evidence="9 10" key="1">
    <citation type="submission" date="2018-06" db="EMBL/GenBank/DDBJ databases">
        <title>Complete Genomes of Monosporascus.</title>
        <authorList>
            <person name="Robinson A.J."/>
            <person name="Natvig D.O."/>
        </authorList>
    </citation>
    <scope>NUCLEOTIDE SEQUENCE [LARGE SCALE GENOMIC DNA]</scope>
    <source>
        <strain evidence="9 10">CBS 609.92</strain>
    </source>
</reference>
<feature type="transmembrane region" description="Helical" evidence="7">
    <location>
        <begin position="38"/>
        <end position="58"/>
    </location>
</feature>
<gene>
    <name evidence="9" type="ORF">DL762_007760</name>
</gene>
<comment type="subcellular location">
    <subcellularLocation>
        <location evidence="1">Membrane</location>
        <topology evidence="1">Multi-pass membrane protein</topology>
    </subcellularLocation>
</comment>
<comment type="similarity">
    <text evidence="5">Belongs to the SAT4 family.</text>
</comment>
<evidence type="ECO:0000256" key="1">
    <source>
        <dbReference type="ARBA" id="ARBA00004141"/>
    </source>
</evidence>
<dbReference type="Pfam" id="PF20684">
    <property type="entry name" value="Fung_rhodopsin"/>
    <property type="match status" value="1"/>
</dbReference>
<keyword evidence="4 7" id="KW-0472">Membrane</keyword>
<evidence type="ECO:0000256" key="2">
    <source>
        <dbReference type="ARBA" id="ARBA00022692"/>
    </source>
</evidence>
<evidence type="ECO:0000256" key="3">
    <source>
        <dbReference type="ARBA" id="ARBA00022989"/>
    </source>
</evidence>
<name>A0ABY0GZ87_9PEZI</name>
<feature type="transmembrane region" description="Helical" evidence="7">
    <location>
        <begin position="7"/>
        <end position="26"/>
    </location>
</feature>
<proteinExistence type="inferred from homology"/>
<accession>A0ABY0GZ87</accession>
<keyword evidence="2 7" id="KW-0812">Transmembrane</keyword>
<keyword evidence="3 7" id="KW-1133">Transmembrane helix</keyword>
<keyword evidence="10" id="KW-1185">Reference proteome</keyword>
<evidence type="ECO:0000256" key="7">
    <source>
        <dbReference type="SAM" id="Phobius"/>
    </source>
</evidence>
<feature type="region of interest" description="Disordered" evidence="6">
    <location>
        <begin position="69"/>
        <end position="160"/>
    </location>
</feature>
<dbReference type="EMBL" id="QJNS01000297">
    <property type="protein sequence ID" value="RYO80226.1"/>
    <property type="molecule type" value="Genomic_DNA"/>
</dbReference>
<evidence type="ECO:0000256" key="6">
    <source>
        <dbReference type="SAM" id="MobiDB-lite"/>
    </source>
</evidence>
<dbReference type="Proteomes" id="UP000294003">
    <property type="component" value="Unassembled WGS sequence"/>
</dbReference>
<dbReference type="PANTHER" id="PTHR33048:SF124">
    <property type="entry name" value="INTEGRAL MEMBRANE PROTEIN"/>
    <property type="match status" value="1"/>
</dbReference>
<evidence type="ECO:0000259" key="8">
    <source>
        <dbReference type="Pfam" id="PF20684"/>
    </source>
</evidence>
<feature type="domain" description="Rhodopsin" evidence="8">
    <location>
        <begin position="13"/>
        <end position="63"/>
    </location>
</feature>
<evidence type="ECO:0000256" key="5">
    <source>
        <dbReference type="ARBA" id="ARBA00038359"/>
    </source>
</evidence>
<protein>
    <recommendedName>
        <fullName evidence="8">Rhodopsin domain-containing protein</fullName>
    </recommendedName>
</protein>